<reference evidence="3 4" key="1">
    <citation type="journal article" date="2016" name="Nat. Commun.">
        <title>Thousands of microbial genomes shed light on interconnected biogeochemical processes in an aquifer system.</title>
        <authorList>
            <person name="Anantharaman K."/>
            <person name="Brown C.T."/>
            <person name="Hug L.A."/>
            <person name="Sharon I."/>
            <person name="Castelle C.J."/>
            <person name="Probst A.J."/>
            <person name="Thomas B.C."/>
            <person name="Singh A."/>
            <person name="Wilkins M.J."/>
            <person name="Karaoz U."/>
            <person name="Brodie E.L."/>
            <person name="Williams K.H."/>
            <person name="Hubbard S.S."/>
            <person name="Banfield J.F."/>
        </authorList>
    </citation>
    <scope>NUCLEOTIDE SEQUENCE [LARGE SCALE GENOMIC DNA]</scope>
</reference>
<comment type="caution">
    <text evidence="3">The sequence shown here is derived from an EMBL/GenBank/DDBJ whole genome shotgun (WGS) entry which is preliminary data.</text>
</comment>
<dbReference type="EMBL" id="MHRA01000010">
    <property type="protein sequence ID" value="OHA15820.1"/>
    <property type="molecule type" value="Genomic_DNA"/>
</dbReference>
<evidence type="ECO:0000313" key="3">
    <source>
        <dbReference type="EMBL" id="OHA15820.1"/>
    </source>
</evidence>
<dbReference type="Proteomes" id="UP000178116">
    <property type="component" value="Unassembled WGS sequence"/>
</dbReference>
<feature type="region of interest" description="Disordered" evidence="1">
    <location>
        <begin position="1"/>
        <end position="24"/>
    </location>
</feature>
<evidence type="ECO:0000256" key="1">
    <source>
        <dbReference type="SAM" id="MobiDB-lite"/>
    </source>
</evidence>
<keyword evidence="2" id="KW-0812">Transmembrane</keyword>
<dbReference type="AlphaFoldDB" id="A0A1G2LW13"/>
<keyword evidence="2" id="KW-0472">Membrane</keyword>
<gene>
    <name evidence="3" type="ORF">A3A10_00695</name>
</gene>
<protein>
    <submittedName>
        <fullName evidence="3">Uncharacterized protein</fullName>
    </submittedName>
</protein>
<name>A0A1G2LW13_9BACT</name>
<accession>A0A1G2LW13</accession>
<evidence type="ECO:0000256" key="2">
    <source>
        <dbReference type="SAM" id="Phobius"/>
    </source>
</evidence>
<evidence type="ECO:0000313" key="4">
    <source>
        <dbReference type="Proteomes" id="UP000178116"/>
    </source>
</evidence>
<feature type="transmembrane region" description="Helical" evidence="2">
    <location>
        <begin position="62"/>
        <end position="82"/>
    </location>
</feature>
<organism evidence="3 4">
    <name type="scientific">Candidatus Tagabacteria bacterium RIFCSPLOWO2_01_FULL_42_9</name>
    <dbReference type="NCBI Taxonomy" id="1802296"/>
    <lineage>
        <taxon>Bacteria</taxon>
        <taxon>Candidatus Tagaibacteriota</taxon>
    </lineage>
</organism>
<keyword evidence="2" id="KW-1133">Transmembrane helix</keyword>
<sequence>MDQENKNNEGIDLSGALKNSDGGGKFRDEWRRSAQTFYSGTPKIVEWVIKYSRGYIKDEKQANYVLIGFVAVAIVISLFLVFGDEKQNTPPVEQYIDKQQFLPK</sequence>
<proteinExistence type="predicted"/>